<dbReference type="AlphaFoldDB" id="A0A8T0DKF4"/>
<dbReference type="EMBL" id="JTDF01003826">
    <property type="protein sequence ID" value="KAF8567458.1"/>
    <property type="molecule type" value="Genomic_DNA"/>
</dbReference>
<evidence type="ECO:0000313" key="1">
    <source>
        <dbReference type="EMBL" id="KAF8567458.1"/>
    </source>
</evidence>
<protein>
    <submittedName>
        <fullName evidence="1">Uncharacterized protein</fullName>
    </submittedName>
</protein>
<organism evidence="1 2">
    <name type="scientific">Paragonimus westermani</name>
    <dbReference type="NCBI Taxonomy" id="34504"/>
    <lineage>
        <taxon>Eukaryota</taxon>
        <taxon>Metazoa</taxon>
        <taxon>Spiralia</taxon>
        <taxon>Lophotrochozoa</taxon>
        <taxon>Platyhelminthes</taxon>
        <taxon>Trematoda</taxon>
        <taxon>Digenea</taxon>
        <taxon>Plagiorchiida</taxon>
        <taxon>Troglotremata</taxon>
        <taxon>Troglotrematidae</taxon>
        <taxon>Paragonimus</taxon>
    </lineage>
</organism>
<comment type="caution">
    <text evidence="1">The sequence shown here is derived from an EMBL/GenBank/DDBJ whole genome shotgun (WGS) entry which is preliminary data.</text>
</comment>
<dbReference type="Proteomes" id="UP000699462">
    <property type="component" value="Unassembled WGS sequence"/>
</dbReference>
<reference evidence="1 2" key="1">
    <citation type="submission" date="2019-07" db="EMBL/GenBank/DDBJ databases">
        <title>Annotation for the trematode Paragonimus westermani.</title>
        <authorList>
            <person name="Choi Y.-J."/>
        </authorList>
    </citation>
    <scope>NUCLEOTIDE SEQUENCE [LARGE SCALE GENOMIC DNA]</scope>
    <source>
        <strain evidence="1">180907_Pwestermani</strain>
    </source>
</reference>
<evidence type="ECO:0000313" key="2">
    <source>
        <dbReference type="Proteomes" id="UP000699462"/>
    </source>
</evidence>
<keyword evidence="2" id="KW-1185">Reference proteome</keyword>
<sequence>MLLNAWMEQFLPVAGFRYSSFFFPEPWLYRTVKSNQNAQMISRCHVQ</sequence>
<name>A0A8T0DKF4_9TREM</name>
<accession>A0A8T0DKF4</accession>
<proteinExistence type="predicted"/>
<gene>
    <name evidence="1" type="ORF">P879_07830</name>
</gene>